<reference evidence="3" key="1">
    <citation type="journal article" date="2020" name="Stud. Mycol.">
        <title>101 Dothideomycetes genomes: a test case for predicting lifestyles and emergence of pathogens.</title>
        <authorList>
            <person name="Haridas S."/>
            <person name="Albert R."/>
            <person name="Binder M."/>
            <person name="Bloem J."/>
            <person name="Labutti K."/>
            <person name="Salamov A."/>
            <person name="Andreopoulos B."/>
            <person name="Baker S."/>
            <person name="Barry K."/>
            <person name="Bills G."/>
            <person name="Bluhm B."/>
            <person name="Cannon C."/>
            <person name="Castanera R."/>
            <person name="Culley D."/>
            <person name="Daum C."/>
            <person name="Ezra D."/>
            <person name="Gonzalez J."/>
            <person name="Henrissat B."/>
            <person name="Kuo A."/>
            <person name="Liang C."/>
            <person name="Lipzen A."/>
            <person name="Lutzoni F."/>
            <person name="Magnuson J."/>
            <person name="Mondo S."/>
            <person name="Nolan M."/>
            <person name="Ohm R."/>
            <person name="Pangilinan J."/>
            <person name="Park H.-J."/>
            <person name="Ramirez L."/>
            <person name="Alfaro M."/>
            <person name="Sun H."/>
            <person name="Tritt A."/>
            <person name="Yoshinaga Y."/>
            <person name="Zwiers L.-H."/>
            <person name="Turgeon B."/>
            <person name="Goodwin S."/>
            <person name="Spatafora J."/>
            <person name="Crous P."/>
            <person name="Grigoriev I."/>
        </authorList>
    </citation>
    <scope>NUCLEOTIDE SEQUENCE</scope>
    <source>
        <strain evidence="3">CBS 175.79</strain>
    </source>
</reference>
<evidence type="ECO:0000256" key="2">
    <source>
        <dbReference type="SAM" id="SignalP"/>
    </source>
</evidence>
<dbReference type="AlphaFoldDB" id="A0A6A5XGC1"/>
<name>A0A6A5XGC1_9PLEO</name>
<feature type="signal peptide" evidence="2">
    <location>
        <begin position="1"/>
        <end position="23"/>
    </location>
</feature>
<dbReference type="GeneID" id="54280105"/>
<evidence type="ECO:0000313" key="4">
    <source>
        <dbReference type="Proteomes" id="UP000799778"/>
    </source>
</evidence>
<dbReference type="RefSeq" id="XP_033379753.1">
    <property type="nucleotide sequence ID" value="XM_033522708.1"/>
</dbReference>
<proteinExistence type="predicted"/>
<protein>
    <submittedName>
        <fullName evidence="3">Uncharacterized protein</fullName>
    </submittedName>
</protein>
<keyword evidence="2" id="KW-0732">Signal</keyword>
<keyword evidence="4" id="KW-1185">Reference proteome</keyword>
<gene>
    <name evidence="3" type="ORF">BU24DRAFT_280627</name>
</gene>
<accession>A0A6A5XGC1</accession>
<dbReference type="Proteomes" id="UP000799778">
    <property type="component" value="Unassembled WGS sequence"/>
</dbReference>
<sequence length="307" mass="32853">MVVMALYAYAFVLSVLFPSCTDAHKLPRQGSLLDPVLSNFTINSTTSISSTSSEYTTPTDHITNSDHITSRSTRSTETTTYLTSSLLLNKETPSEVIVGTSSLVASDNGTSTLPIDQATSSSEFANANALVSSDGGSLSSTSQNHTTSYLVSVNATSSPTLAQGTSVPSSLNDTRSFQLTTKSSHSFDLPFTSNGECPTTYPADLPQSWTTFSDACEEARSFGEHAGHSAMANTCLRSYCDLTMDWSVSDFFANPPMLSTTITRTFWSGMRGATTEYISDGKTYYTAPITAQSYWATTVTGKSPVLK</sequence>
<dbReference type="EMBL" id="ML978074">
    <property type="protein sequence ID" value="KAF2011414.1"/>
    <property type="molecule type" value="Genomic_DNA"/>
</dbReference>
<feature type="region of interest" description="Disordered" evidence="1">
    <location>
        <begin position="47"/>
        <end position="76"/>
    </location>
</feature>
<organism evidence="3 4">
    <name type="scientific">Aaosphaeria arxii CBS 175.79</name>
    <dbReference type="NCBI Taxonomy" id="1450172"/>
    <lineage>
        <taxon>Eukaryota</taxon>
        <taxon>Fungi</taxon>
        <taxon>Dikarya</taxon>
        <taxon>Ascomycota</taxon>
        <taxon>Pezizomycotina</taxon>
        <taxon>Dothideomycetes</taxon>
        <taxon>Pleosporomycetidae</taxon>
        <taxon>Pleosporales</taxon>
        <taxon>Pleosporales incertae sedis</taxon>
        <taxon>Aaosphaeria</taxon>
    </lineage>
</organism>
<feature type="compositionally biased region" description="Low complexity" evidence="1">
    <location>
        <begin position="47"/>
        <end position="59"/>
    </location>
</feature>
<feature type="chain" id="PRO_5025658152" evidence="2">
    <location>
        <begin position="24"/>
        <end position="307"/>
    </location>
</feature>
<evidence type="ECO:0000256" key="1">
    <source>
        <dbReference type="SAM" id="MobiDB-lite"/>
    </source>
</evidence>
<evidence type="ECO:0000313" key="3">
    <source>
        <dbReference type="EMBL" id="KAF2011414.1"/>
    </source>
</evidence>